<comment type="caution">
    <text evidence="1">The sequence shown here is derived from an EMBL/GenBank/DDBJ whole genome shotgun (WGS) entry which is preliminary data.</text>
</comment>
<sequence>MTNSGPASAEATVTIAAAPDAVYALITDLPTLAELAEETTAMTWRKGGACTPGAVFTGQNSNGGKTWTTTCTVTDAEPARAFAFDVKSLVIPVAHWRYDIAAADGGCTVTERTWDKRPGWFKGIAGMATGVKDRDSANADHIRMTLQRLKAKAEAAS</sequence>
<organism evidence="1 2">
    <name type="scientific">Mycolicibacterium arenosum</name>
    <dbReference type="NCBI Taxonomy" id="2952157"/>
    <lineage>
        <taxon>Bacteria</taxon>
        <taxon>Bacillati</taxon>
        <taxon>Actinomycetota</taxon>
        <taxon>Actinomycetes</taxon>
        <taxon>Mycobacteriales</taxon>
        <taxon>Mycobacteriaceae</taxon>
        <taxon>Mycolicibacterium</taxon>
    </lineage>
</organism>
<dbReference type="Pfam" id="PF10604">
    <property type="entry name" value="Polyketide_cyc2"/>
    <property type="match status" value="1"/>
</dbReference>
<dbReference type="Gene3D" id="3.30.530.20">
    <property type="match status" value="1"/>
</dbReference>
<gene>
    <name evidence="1" type="ORF">NM203_26540</name>
</gene>
<dbReference type="Proteomes" id="UP001651690">
    <property type="component" value="Unassembled WGS sequence"/>
</dbReference>
<keyword evidence="2" id="KW-1185">Reference proteome</keyword>
<name>A0ABT1M999_9MYCO</name>
<protein>
    <submittedName>
        <fullName evidence="1">SRPBCC family protein</fullName>
    </submittedName>
</protein>
<dbReference type="InterPro" id="IPR019587">
    <property type="entry name" value="Polyketide_cyclase/dehydratase"/>
</dbReference>
<evidence type="ECO:0000313" key="2">
    <source>
        <dbReference type="Proteomes" id="UP001651690"/>
    </source>
</evidence>
<dbReference type="CDD" id="cd07812">
    <property type="entry name" value="SRPBCC"/>
    <property type="match status" value="1"/>
</dbReference>
<dbReference type="SUPFAM" id="SSF55961">
    <property type="entry name" value="Bet v1-like"/>
    <property type="match status" value="1"/>
</dbReference>
<accession>A0ABT1M999</accession>
<proteinExistence type="predicted"/>
<dbReference type="RefSeq" id="WP_255063614.1">
    <property type="nucleotide sequence ID" value="NZ_JANDBD010000013.1"/>
</dbReference>
<dbReference type="EMBL" id="JANDBD010000013">
    <property type="protein sequence ID" value="MCP9275754.1"/>
    <property type="molecule type" value="Genomic_DNA"/>
</dbReference>
<dbReference type="InterPro" id="IPR023393">
    <property type="entry name" value="START-like_dom_sf"/>
</dbReference>
<reference evidence="1 2" key="1">
    <citation type="submission" date="2022-06" db="EMBL/GenBank/DDBJ databases">
        <title>Mycolicibacterium sp. CAU 1645 isolated from seawater.</title>
        <authorList>
            <person name="Kim W."/>
        </authorList>
    </citation>
    <scope>NUCLEOTIDE SEQUENCE [LARGE SCALE GENOMIC DNA]</scope>
    <source>
        <strain evidence="1 2">CAU 1645</strain>
    </source>
</reference>
<evidence type="ECO:0000313" key="1">
    <source>
        <dbReference type="EMBL" id="MCP9275754.1"/>
    </source>
</evidence>